<evidence type="ECO:0000313" key="4">
    <source>
        <dbReference type="EMBL" id="QMV14597.1"/>
    </source>
</evidence>
<feature type="DNA-binding region" description="H-T-H motif" evidence="2">
    <location>
        <begin position="35"/>
        <end position="54"/>
    </location>
</feature>
<dbReference type="EMBL" id="CP046268">
    <property type="protein sequence ID" value="QMV14597.1"/>
    <property type="molecule type" value="Genomic_DNA"/>
</dbReference>
<dbReference type="InterPro" id="IPR009057">
    <property type="entry name" value="Homeodomain-like_sf"/>
</dbReference>
<keyword evidence="1 2" id="KW-0238">DNA-binding</keyword>
<dbReference type="SUPFAM" id="SSF46689">
    <property type="entry name" value="Homeodomain-like"/>
    <property type="match status" value="1"/>
</dbReference>
<evidence type="ECO:0000256" key="2">
    <source>
        <dbReference type="PROSITE-ProRule" id="PRU00335"/>
    </source>
</evidence>
<sequence length="187" mass="20886">MVERSFYIVNMNKTQEKIAAGLEQAFAERGFTELGVDGLRDAAKVSLRTLYKYCPSKVDMIIMALEHRHARYLTHLFEGLPTHNPQVLDEIFARVGHWMSENNSEGCLFHNAVVSHPNSEAIRKMLERHKAEVADKLVESSNLIAMREPLLLIHEGIVQSWPILGAQAIASARILATGLQSGNAVKV</sequence>
<feature type="domain" description="HTH tetR-type" evidence="3">
    <location>
        <begin position="12"/>
        <end position="72"/>
    </location>
</feature>
<name>A0ABX6QZZ3_9VIBR</name>
<dbReference type="Pfam" id="PF00440">
    <property type="entry name" value="TetR_N"/>
    <property type="match status" value="1"/>
</dbReference>
<reference evidence="4 5" key="1">
    <citation type="journal article" date="2020" name="J. Nat. Prod.">
        <title>Genomics-Metabolomics Profiling Disclosed Marine Vibrio spartinae 3.6 as a Producer of a New Branched Side Chain Prodigiosin.</title>
        <authorList>
            <person name="Vitale G.A."/>
            <person name="Sciarretta M."/>
            <person name="Palma Esposito F."/>
            <person name="January G.G."/>
            <person name="Giaccio M."/>
            <person name="Bunk B."/>
            <person name="Sproer C."/>
            <person name="Bajerski F."/>
            <person name="Power D."/>
            <person name="Festa C."/>
            <person name="Monti M.C."/>
            <person name="D'Auria M.V."/>
            <person name="de Pascale D."/>
        </authorList>
    </citation>
    <scope>NUCLEOTIDE SEQUENCE [LARGE SCALE GENOMIC DNA]</scope>
    <source>
        <strain evidence="4 5">3.6</strain>
    </source>
</reference>
<dbReference type="Gene3D" id="1.10.357.10">
    <property type="entry name" value="Tetracycline Repressor, domain 2"/>
    <property type="match status" value="1"/>
</dbReference>
<dbReference type="Proteomes" id="UP000515264">
    <property type="component" value="Chromosome 1"/>
</dbReference>
<dbReference type="InterPro" id="IPR001647">
    <property type="entry name" value="HTH_TetR"/>
</dbReference>
<evidence type="ECO:0000313" key="5">
    <source>
        <dbReference type="Proteomes" id="UP000515264"/>
    </source>
</evidence>
<proteinExistence type="predicted"/>
<gene>
    <name evidence="4" type="ORF">Vspart_01853</name>
</gene>
<organism evidence="4 5">
    <name type="scientific">Vibrio spartinae</name>
    <dbReference type="NCBI Taxonomy" id="1918945"/>
    <lineage>
        <taxon>Bacteria</taxon>
        <taxon>Pseudomonadati</taxon>
        <taxon>Pseudomonadota</taxon>
        <taxon>Gammaproteobacteria</taxon>
        <taxon>Vibrionales</taxon>
        <taxon>Vibrionaceae</taxon>
        <taxon>Vibrio</taxon>
    </lineage>
</organism>
<evidence type="ECO:0000259" key="3">
    <source>
        <dbReference type="PROSITE" id="PS50977"/>
    </source>
</evidence>
<protein>
    <submittedName>
        <fullName evidence="4">Mycofactocin system transcriptional regulator</fullName>
    </submittedName>
</protein>
<evidence type="ECO:0000256" key="1">
    <source>
        <dbReference type="ARBA" id="ARBA00023125"/>
    </source>
</evidence>
<dbReference type="PROSITE" id="PS50977">
    <property type="entry name" value="HTH_TETR_2"/>
    <property type="match status" value="1"/>
</dbReference>
<keyword evidence="5" id="KW-1185">Reference proteome</keyword>
<accession>A0ABX6QZZ3</accession>